<organism evidence="2 3">
    <name type="scientific">Methanocella paludicola (strain DSM 17711 / JCM 13418 / NBRC 101707 / SANAE)</name>
    <dbReference type="NCBI Taxonomy" id="304371"/>
    <lineage>
        <taxon>Archaea</taxon>
        <taxon>Methanobacteriati</taxon>
        <taxon>Methanobacteriota</taxon>
        <taxon>Stenosarchaea group</taxon>
        <taxon>Methanomicrobia</taxon>
        <taxon>Methanocellales</taxon>
        <taxon>Methanocellaceae</taxon>
        <taxon>Methanocella</taxon>
    </lineage>
</organism>
<dbReference type="PANTHER" id="PTHR36216:SF1">
    <property type="entry name" value="HTH ARSR-TYPE DOMAIN-CONTAINING PROTEIN"/>
    <property type="match status" value="1"/>
</dbReference>
<name>D1Z034_METPS</name>
<reference evidence="3" key="3">
    <citation type="journal article" date="2011" name="PLoS ONE">
        <title>Genome sequence of a mesophilic hydrogenotrophic methanogen Methanocella paludicola, the first cultivated representative of the order Methanocellales.</title>
        <authorList>
            <person name="Sakai S."/>
            <person name="Takaki Y."/>
            <person name="Shimamura S."/>
            <person name="Sekine M."/>
            <person name="Tajima T."/>
            <person name="Kosugi H."/>
            <person name="Ichikawa N."/>
            <person name="Tasumi E."/>
            <person name="Hiraki A.T."/>
            <person name="Shimizu A."/>
            <person name="Kato Y."/>
            <person name="Nishiko R."/>
            <person name="Mori K."/>
            <person name="Fujita N."/>
            <person name="Imachi H."/>
            <person name="Takai K."/>
        </authorList>
    </citation>
    <scope>NUCLEOTIDE SEQUENCE [LARGE SCALE GENOMIC DNA]</scope>
    <source>
        <strain evidence="3">DSM 17711 / JCM 13418 / NBRC 101707 / SANAE</strain>
    </source>
</reference>
<keyword evidence="3" id="KW-1185">Reference proteome</keyword>
<reference evidence="2 3" key="1">
    <citation type="journal article" date="2007" name="Appl. Environ. Microbiol.">
        <title>Isolation of key methanogens for global methane emission from rice paddy fields: a novel isolate affiliated with the clone cluster rice cluster I.</title>
        <authorList>
            <person name="Sakai S."/>
            <person name="Imachi H."/>
            <person name="Sekiguchi Y."/>
            <person name="Ohashi A."/>
            <person name="Harada H."/>
            <person name="Kamagata Y."/>
        </authorList>
    </citation>
    <scope>NUCLEOTIDE SEQUENCE [LARGE SCALE GENOMIC DNA]</scope>
    <source>
        <strain evidence="3">DSM 17711 / JCM 13418 / NBRC 101707 / SANAE</strain>
    </source>
</reference>
<keyword evidence="1" id="KW-0472">Membrane</keyword>
<dbReference type="InterPro" id="IPR036390">
    <property type="entry name" value="WH_DNA-bd_sf"/>
</dbReference>
<dbReference type="PANTHER" id="PTHR36216">
    <property type="entry name" value="TRANSCRIPTIONAL REGULATOR, TRMB"/>
    <property type="match status" value="1"/>
</dbReference>
<dbReference type="KEGG" id="mpd:MCP_1984"/>
<dbReference type="InParanoid" id="D1Z034"/>
<keyword evidence="1" id="KW-1133">Transmembrane helix</keyword>
<proteinExistence type="predicted"/>
<gene>
    <name evidence="2" type="ordered locus">MCP_1984</name>
</gene>
<keyword evidence="1" id="KW-0812">Transmembrane</keyword>
<accession>D1Z034</accession>
<dbReference type="AlphaFoldDB" id="D1Z034"/>
<dbReference type="Gene3D" id="1.10.10.10">
    <property type="entry name" value="Winged helix-like DNA-binding domain superfamily/Winged helix DNA-binding domain"/>
    <property type="match status" value="2"/>
</dbReference>
<protein>
    <recommendedName>
        <fullName evidence="4">HTH arsR-type domain-containing protein</fullName>
    </recommendedName>
</protein>
<dbReference type="CDD" id="cd00090">
    <property type="entry name" value="HTH_ARSR"/>
    <property type="match status" value="1"/>
</dbReference>
<dbReference type="Proteomes" id="UP000001882">
    <property type="component" value="Chromosome"/>
</dbReference>
<dbReference type="Pfam" id="PF13412">
    <property type="entry name" value="HTH_24"/>
    <property type="match status" value="2"/>
</dbReference>
<evidence type="ECO:0000313" key="2">
    <source>
        <dbReference type="EMBL" id="BAI62056.1"/>
    </source>
</evidence>
<dbReference type="SUPFAM" id="SSF46785">
    <property type="entry name" value="Winged helix' DNA-binding domain"/>
    <property type="match status" value="2"/>
</dbReference>
<evidence type="ECO:0000256" key="1">
    <source>
        <dbReference type="SAM" id="Phobius"/>
    </source>
</evidence>
<dbReference type="InterPro" id="IPR036388">
    <property type="entry name" value="WH-like_DNA-bd_sf"/>
</dbReference>
<dbReference type="InterPro" id="IPR011991">
    <property type="entry name" value="ArsR-like_HTH"/>
</dbReference>
<sequence>MTKIGNMRLRYKQYIFIILVSLIALSFGAVPSYAADGAIDYDVTFTAVDPNSIAPVDDHPESTSRSDILAAFWELPLHVQLSYLVITAVAILGLFKLLTFVSGRLKHALENPKTKEIFFHIQNNPGLTIQQLSDEQNINRGTLKYHLSQLFTNNKIMLVRRGKVSQLYYNKLSPMDKESIIASYMRRNDKSRPILFSIMDNPGMTNKDLSEKFGLDKSTITDYMKKFMDDDIVEFRQDGKFKRCYVKQDARMILLRLKPN</sequence>
<dbReference type="eggNOG" id="arCOG02611">
    <property type="taxonomic scope" value="Archaea"/>
</dbReference>
<evidence type="ECO:0000313" key="3">
    <source>
        <dbReference type="Proteomes" id="UP000001882"/>
    </source>
</evidence>
<dbReference type="EMBL" id="AP011532">
    <property type="protein sequence ID" value="BAI62056.1"/>
    <property type="molecule type" value="Genomic_DNA"/>
</dbReference>
<evidence type="ECO:0008006" key="4">
    <source>
        <dbReference type="Google" id="ProtNLM"/>
    </source>
</evidence>
<feature type="transmembrane region" description="Helical" evidence="1">
    <location>
        <begin position="81"/>
        <end position="101"/>
    </location>
</feature>
<reference evidence="2 3" key="2">
    <citation type="journal article" date="2008" name="Int. J. Syst. Evol. Microbiol.">
        <title>Methanocella paludicola gen. nov., sp. nov., a methane-producing archaeon, the first isolate of the lineage 'Rice Cluster I', and proposal of the new archaeal order Methanocellales ord. nov.</title>
        <authorList>
            <person name="Sakai S."/>
            <person name="Imachi H."/>
            <person name="Hanada S."/>
            <person name="Ohashi A."/>
            <person name="Harada H."/>
            <person name="Kamagata Y."/>
        </authorList>
    </citation>
    <scope>NUCLEOTIDE SEQUENCE [LARGE SCALE GENOMIC DNA]</scope>
    <source>
        <strain evidence="3">DSM 17711 / JCM 13418 / NBRC 101707 / SANAE</strain>
    </source>
</reference>